<comment type="caution">
    <text evidence="14">The sequence shown here is derived from an EMBL/GenBank/DDBJ whole genome shotgun (WGS) entry which is preliminary data.</text>
</comment>
<evidence type="ECO:0000256" key="11">
    <source>
        <dbReference type="SAM" id="Phobius"/>
    </source>
</evidence>
<feature type="compositionally biased region" description="Basic and acidic residues" evidence="10">
    <location>
        <begin position="632"/>
        <end position="642"/>
    </location>
</feature>
<keyword evidence="9" id="KW-0067">ATP-binding</keyword>
<dbReference type="InterPro" id="IPR005467">
    <property type="entry name" value="His_kinase_dom"/>
</dbReference>
<dbReference type="InterPro" id="IPR036890">
    <property type="entry name" value="HATPase_C_sf"/>
</dbReference>
<comment type="subcellular location">
    <subcellularLocation>
        <location evidence="2">Cell membrane</location>
        <topology evidence="2">Multi-pass membrane protein</topology>
    </subcellularLocation>
</comment>
<keyword evidence="5" id="KW-0597">Phosphoprotein</keyword>
<dbReference type="InterPro" id="IPR003594">
    <property type="entry name" value="HATPase_dom"/>
</dbReference>
<comment type="catalytic activity">
    <reaction evidence="1">
        <text>ATP + protein L-histidine = ADP + protein N-phospho-L-histidine.</text>
        <dbReference type="EC" id="2.7.13.3"/>
    </reaction>
</comment>
<dbReference type="PANTHER" id="PTHR44936">
    <property type="entry name" value="SENSOR PROTEIN CREC"/>
    <property type="match status" value="1"/>
</dbReference>
<name>A0AAW4IPR9_9GAMM</name>
<dbReference type="AlphaFoldDB" id="A0AAW4IPR9"/>
<keyword evidence="7" id="KW-0547">Nucleotide-binding</keyword>
<evidence type="ECO:0000256" key="10">
    <source>
        <dbReference type="SAM" id="MobiDB-lite"/>
    </source>
</evidence>
<dbReference type="Pfam" id="PF00672">
    <property type="entry name" value="HAMP"/>
    <property type="match status" value="1"/>
</dbReference>
<sequence>MQHLGFRSLFAKLFASVMLALILFAVAMVLLTQLVHDKDAGIRSEVLATQILGQIDPFLHELNTAISKDNRLQSRFMLAVVKKSFDIFDESLQAKMGLYDSDGHLLMQTDHSDLPLELPPTPSLLSRVFPSFSDTATTQQAQVYSSTGYTLLYESRLPPKKPALSAALNLFTGTLLLLLIMAGVLWIIARTMTWRINQMSQQMTQLGDGDFTVRVNARGNDEIASLARGFNQAAQKIEHLVDANNLLLAHASHELRTPITRIRLQIEMMDMLAGALPSDTKEKFDKRAQAINRDLSGLNDLVESILLVSRLDAGHALQQVERLDLYDLINQERQHYPEATLIGEHIIIDGQASMLTHLIRNLLTNAMLHGVPPVTVLLYGVQTIDEADSIPDYLLQTLICSSFADYNSSDFDSYDETAAPNREDGRAASTQGDDTALTDTAADEADMTETVIALPAPPIYKNGETLVDEAAVVNEADNADATHTAVDTINDNAADRPNHDTTLSSETHQIKTSAVGADDTLATEKDDNALASANDHTALKTKDARASLSVMTDYQRFTSEFADKVKKVTWRAVPKSAAQADSNQSPLLDAAAADSDLTIQKTKDSLMSKGINALKNGHSQKSAIANGSATSDDSKKPKDQKISSKNATQLDGEAMDAPRKEGLFTKHLKKTKTEPERPLPKYAVLAVIDEGAGIPEEKREDVFSPFVRLQQKNKGSGLGLSLVSQIVTAHQGRIITDTINGHTRFLVILPVKHNPHYHPNG</sequence>
<dbReference type="Pfam" id="PF00512">
    <property type="entry name" value="HisKA"/>
    <property type="match status" value="1"/>
</dbReference>
<keyword evidence="11" id="KW-0472">Membrane</keyword>
<dbReference type="InterPro" id="IPR050980">
    <property type="entry name" value="2C_sensor_his_kinase"/>
</dbReference>
<protein>
    <recommendedName>
        <fullName evidence="3">histidine kinase</fullName>
        <ecNumber evidence="3">2.7.13.3</ecNumber>
    </recommendedName>
</protein>
<keyword evidence="8 14" id="KW-0418">Kinase</keyword>
<dbReference type="EMBL" id="JAGBKN010000015">
    <property type="protein sequence ID" value="MBO1517314.1"/>
    <property type="molecule type" value="Genomic_DNA"/>
</dbReference>
<evidence type="ECO:0000256" key="9">
    <source>
        <dbReference type="ARBA" id="ARBA00022840"/>
    </source>
</evidence>
<feature type="compositionally biased region" description="Polar residues" evidence="10">
    <location>
        <begin position="617"/>
        <end position="631"/>
    </location>
</feature>
<dbReference type="SUPFAM" id="SSF55874">
    <property type="entry name" value="ATPase domain of HSP90 chaperone/DNA topoisomerase II/histidine kinase"/>
    <property type="match status" value="1"/>
</dbReference>
<dbReference type="PANTHER" id="PTHR44936:SF10">
    <property type="entry name" value="SENSOR PROTEIN RSTB"/>
    <property type="match status" value="1"/>
</dbReference>
<dbReference type="GO" id="GO:0000155">
    <property type="term" value="F:phosphorelay sensor kinase activity"/>
    <property type="evidence" value="ECO:0007669"/>
    <property type="project" value="InterPro"/>
</dbReference>
<dbReference type="SMART" id="SM00388">
    <property type="entry name" value="HisKA"/>
    <property type="match status" value="1"/>
</dbReference>
<dbReference type="SUPFAM" id="SSF47384">
    <property type="entry name" value="Homodimeric domain of signal transducing histidine kinase"/>
    <property type="match status" value="1"/>
</dbReference>
<dbReference type="GO" id="GO:0005886">
    <property type="term" value="C:plasma membrane"/>
    <property type="evidence" value="ECO:0007669"/>
    <property type="project" value="UniProtKB-SubCell"/>
</dbReference>
<gene>
    <name evidence="14" type="ORF">J3491_08210</name>
</gene>
<dbReference type="InterPro" id="IPR003661">
    <property type="entry name" value="HisK_dim/P_dom"/>
</dbReference>
<evidence type="ECO:0000256" key="1">
    <source>
        <dbReference type="ARBA" id="ARBA00000085"/>
    </source>
</evidence>
<reference evidence="14 15" key="1">
    <citation type="submission" date="2021-03" db="EMBL/GenBank/DDBJ databases">
        <authorList>
            <person name="Shang D.-D."/>
            <person name="Du Z.-J."/>
            <person name="Chen G.-J."/>
        </authorList>
    </citation>
    <scope>NUCLEOTIDE SEQUENCE [LARGE SCALE GENOMIC DNA]</scope>
    <source>
        <strain evidence="14 15">F2608</strain>
    </source>
</reference>
<evidence type="ECO:0000256" key="6">
    <source>
        <dbReference type="ARBA" id="ARBA00022679"/>
    </source>
</evidence>
<dbReference type="PROSITE" id="PS50885">
    <property type="entry name" value="HAMP"/>
    <property type="match status" value="1"/>
</dbReference>
<evidence type="ECO:0000256" key="4">
    <source>
        <dbReference type="ARBA" id="ARBA00022475"/>
    </source>
</evidence>
<dbReference type="CDD" id="cd00082">
    <property type="entry name" value="HisKA"/>
    <property type="match status" value="1"/>
</dbReference>
<feature type="region of interest" description="Disordered" evidence="10">
    <location>
        <begin position="617"/>
        <end position="661"/>
    </location>
</feature>
<evidence type="ECO:0000313" key="14">
    <source>
        <dbReference type="EMBL" id="MBO1517314.1"/>
    </source>
</evidence>
<evidence type="ECO:0000313" key="15">
    <source>
        <dbReference type="Proteomes" id="UP000664161"/>
    </source>
</evidence>
<evidence type="ECO:0000256" key="8">
    <source>
        <dbReference type="ARBA" id="ARBA00022777"/>
    </source>
</evidence>
<dbReference type="PRINTS" id="PR00344">
    <property type="entry name" value="BCTRLSENSOR"/>
</dbReference>
<proteinExistence type="predicted"/>
<feature type="region of interest" description="Disordered" evidence="10">
    <location>
        <begin position="414"/>
        <end position="436"/>
    </location>
</feature>
<keyword evidence="6" id="KW-0808">Transferase</keyword>
<evidence type="ECO:0000259" key="12">
    <source>
        <dbReference type="PROSITE" id="PS50109"/>
    </source>
</evidence>
<dbReference type="SMART" id="SM00387">
    <property type="entry name" value="HATPase_c"/>
    <property type="match status" value="1"/>
</dbReference>
<dbReference type="GO" id="GO:0005524">
    <property type="term" value="F:ATP binding"/>
    <property type="evidence" value="ECO:0007669"/>
    <property type="project" value="UniProtKB-KW"/>
</dbReference>
<dbReference type="InterPro" id="IPR004358">
    <property type="entry name" value="Sig_transdc_His_kin-like_C"/>
</dbReference>
<keyword evidence="4" id="KW-1003">Cell membrane</keyword>
<accession>A0AAW4IPR9</accession>
<dbReference type="Pfam" id="PF02518">
    <property type="entry name" value="HATPase_c"/>
    <property type="match status" value="1"/>
</dbReference>
<feature type="transmembrane region" description="Helical" evidence="11">
    <location>
        <begin position="13"/>
        <end position="35"/>
    </location>
</feature>
<keyword evidence="11" id="KW-0812">Transmembrane</keyword>
<dbReference type="Gene3D" id="6.10.340.10">
    <property type="match status" value="1"/>
</dbReference>
<dbReference type="SUPFAM" id="SSF158472">
    <property type="entry name" value="HAMP domain-like"/>
    <property type="match status" value="1"/>
</dbReference>
<keyword evidence="15" id="KW-1185">Reference proteome</keyword>
<keyword evidence="11" id="KW-1133">Transmembrane helix</keyword>
<evidence type="ECO:0000256" key="2">
    <source>
        <dbReference type="ARBA" id="ARBA00004651"/>
    </source>
</evidence>
<dbReference type="InterPro" id="IPR003660">
    <property type="entry name" value="HAMP_dom"/>
</dbReference>
<dbReference type="InterPro" id="IPR036097">
    <property type="entry name" value="HisK_dim/P_sf"/>
</dbReference>
<dbReference type="Proteomes" id="UP000664161">
    <property type="component" value="Unassembled WGS sequence"/>
</dbReference>
<organism evidence="14 15">
    <name type="scientific">Psychrobacter halodurans</name>
    <dbReference type="NCBI Taxonomy" id="2818439"/>
    <lineage>
        <taxon>Bacteria</taxon>
        <taxon>Pseudomonadati</taxon>
        <taxon>Pseudomonadota</taxon>
        <taxon>Gammaproteobacteria</taxon>
        <taxon>Moraxellales</taxon>
        <taxon>Moraxellaceae</taxon>
        <taxon>Psychrobacter</taxon>
    </lineage>
</organism>
<evidence type="ECO:0000256" key="5">
    <source>
        <dbReference type="ARBA" id="ARBA00022553"/>
    </source>
</evidence>
<dbReference type="SMART" id="SM00304">
    <property type="entry name" value="HAMP"/>
    <property type="match status" value="1"/>
</dbReference>
<feature type="domain" description="HAMP" evidence="13">
    <location>
        <begin position="190"/>
        <end position="242"/>
    </location>
</feature>
<dbReference type="Gene3D" id="1.10.287.130">
    <property type="match status" value="1"/>
</dbReference>
<dbReference type="Gene3D" id="3.30.565.10">
    <property type="entry name" value="Histidine kinase-like ATPase, C-terminal domain"/>
    <property type="match status" value="1"/>
</dbReference>
<dbReference type="RefSeq" id="WP_207969800.1">
    <property type="nucleotide sequence ID" value="NZ_JAGBKN010000015.1"/>
</dbReference>
<dbReference type="EC" id="2.7.13.3" evidence="3"/>
<dbReference type="PROSITE" id="PS50109">
    <property type="entry name" value="HIS_KIN"/>
    <property type="match status" value="1"/>
</dbReference>
<feature type="domain" description="Histidine kinase" evidence="12">
    <location>
        <begin position="685"/>
        <end position="753"/>
    </location>
</feature>
<evidence type="ECO:0000259" key="13">
    <source>
        <dbReference type="PROSITE" id="PS50885"/>
    </source>
</evidence>
<feature type="transmembrane region" description="Helical" evidence="11">
    <location>
        <begin position="166"/>
        <end position="189"/>
    </location>
</feature>
<evidence type="ECO:0000256" key="7">
    <source>
        <dbReference type="ARBA" id="ARBA00022741"/>
    </source>
</evidence>
<evidence type="ECO:0000256" key="3">
    <source>
        <dbReference type="ARBA" id="ARBA00012438"/>
    </source>
</evidence>
<dbReference type="CDD" id="cd06225">
    <property type="entry name" value="HAMP"/>
    <property type="match status" value="1"/>
</dbReference>